<dbReference type="PANTHER" id="PTHR35903">
    <property type="entry name" value="FLAGELLIN B1"/>
    <property type="match status" value="1"/>
</dbReference>
<keyword evidence="7" id="KW-1185">Reference proteome</keyword>
<comment type="function">
    <text evidence="4">Flagellin is the subunit protein which polymerizes to form the filaments of archaeal flagella.</text>
</comment>
<name>A0A1I4Q1Y8_9EURY</name>
<comment type="subcellular location">
    <subcellularLocation>
        <location evidence="1 4">Archaeal flagellum</location>
    </subcellularLocation>
</comment>
<dbReference type="Proteomes" id="UP000198535">
    <property type="component" value="Unassembled WGS sequence"/>
</dbReference>
<dbReference type="NCBIfam" id="TIGR02537">
    <property type="entry name" value="arch_flag_Nterm"/>
    <property type="match status" value="1"/>
</dbReference>
<evidence type="ECO:0000313" key="6">
    <source>
        <dbReference type="EMBL" id="SFM34069.1"/>
    </source>
</evidence>
<organism evidence="6 7">
    <name type="scientific">Methanolobus profundi</name>
    <dbReference type="NCBI Taxonomy" id="487685"/>
    <lineage>
        <taxon>Archaea</taxon>
        <taxon>Methanobacteriati</taxon>
        <taxon>Methanobacteriota</taxon>
        <taxon>Stenosarchaea group</taxon>
        <taxon>Methanomicrobia</taxon>
        <taxon>Methanosarcinales</taxon>
        <taxon>Methanosarcinaceae</taxon>
        <taxon>Methanolobus</taxon>
    </lineage>
</organism>
<accession>A0A1I4Q1Y8</accession>
<dbReference type="EMBL" id="FOUJ01000001">
    <property type="protein sequence ID" value="SFM34069.1"/>
    <property type="molecule type" value="Genomic_DNA"/>
</dbReference>
<dbReference type="GO" id="GO:0097589">
    <property type="term" value="C:archaeal-type flagellum"/>
    <property type="evidence" value="ECO:0007669"/>
    <property type="project" value="UniProtKB-SubCell"/>
</dbReference>
<dbReference type="InterPro" id="IPR002774">
    <property type="entry name" value="Flagellin_arc-type"/>
</dbReference>
<evidence type="ECO:0000256" key="2">
    <source>
        <dbReference type="ARBA" id="ARBA00010256"/>
    </source>
</evidence>
<keyword evidence="3 4" id="KW-0974">Archaeal flagellum</keyword>
<keyword evidence="6" id="KW-0969">Cilium</keyword>
<comment type="similarity">
    <text evidence="2 4">Belongs to the archaeal flagellin family.</text>
</comment>
<gene>
    <name evidence="6" type="ORF">SAMN04488696_1048</name>
</gene>
<keyword evidence="5" id="KW-0812">Transmembrane</keyword>
<sequence>MSIPKIFSKDDVAQVGIGTLIIFIAMVLIAAVAASVLIQTSGTLQQQAQSTGKQATQEVSSNLVIKSIEGVRAKNDSTTLASNVSLLKIKVGLNVGSSAVDLNQLVISITDGVNTNDLLYGSNDKTYGSSMNGFSSSASYDTNLAYLLNGTQSDPGVNARYFFTVQKIRDEDVSFSQEDPIMNTGDLVTIYVSAVSGGDLSYTTIDGITTSGAQKDSNLDIGTRTSMSIVLTPEAGATTTAEFVTPSSFGTRETIALYP</sequence>
<feature type="transmembrane region" description="Helical" evidence="5">
    <location>
        <begin position="12"/>
        <end position="38"/>
    </location>
</feature>
<keyword evidence="6" id="KW-0282">Flagellum</keyword>
<dbReference type="GO" id="GO:0097588">
    <property type="term" value="P:archaeal or bacterial-type flagellum-dependent cell motility"/>
    <property type="evidence" value="ECO:0007669"/>
    <property type="project" value="InterPro"/>
</dbReference>
<keyword evidence="5" id="KW-0472">Membrane</keyword>
<evidence type="ECO:0000256" key="3">
    <source>
        <dbReference type="ARBA" id="ARBA00022440"/>
    </source>
</evidence>
<dbReference type="RefSeq" id="WP_091934002.1">
    <property type="nucleotide sequence ID" value="NZ_FOUJ01000001.1"/>
</dbReference>
<evidence type="ECO:0000256" key="1">
    <source>
        <dbReference type="ARBA" id="ARBA00004618"/>
    </source>
</evidence>
<dbReference type="PANTHER" id="PTHR35903:SF1">
    <property type="entry name" value="FLAGELLIN B1"/>
    <property type="match status" value="1"/>
</dbReference>
<dbReference type="AlphaFoldDB" id="A0A1I4Q1Y8"/>
<evidence type="ECO:0000256" key="5">
    <source>
        <dbReference type="SAM" id="Phobius"/>
    </source>
</evidence>
<keyword evidence="6" id="KW-0966">Cell projection</keyword>
<evidence type="ECO:0000256" key="4">
    <source>
        <dbReference type="RuleBase" id="RU361282"/>
    </source>
</evidence>
<evidence type="ECO:0000313" key="7">
    <source>
        <dbReference type="Proteomes" id="UP000198535"/>
    </source>
</evidence>
<proteinExistence type="inferred from homology"/>
<keyword evidence="5" id="KW-1133">Transmembrane helix</keyword>
<dbReference type="GO" id="GO:0005198">
    <property type="term" value="F:structural molecule activity"/>
    <property type="evidence" value="ECO:0007669"/>
    <property type="project" value="InterPro"/>
</dbReference>
<protein>
    <recommendedName>
        <fullName evidence="4">Flagellin</fullName>
    </recommendedName>
</protein>
<dbReference type="STRING" id="487685.SAMN04488696_1048"/>
<dbReference type="Pfam" id="PF01917">
    <property type="entry name" value="Flagellin_arch-type"/>
    <property type="match status" value="1"/>
</dbReference>
<dbReference type="InterPro" id="IPR013373">
    <property type="entry name" value="Flagellin/pilin_N_arc"/>
</dbReference>
<dbReference type="OrthoDB" id="102632at2157"/>
<reference evidence="7" key="1">
    <citation type="submission" date="2016-10" db="EMBL/GenBank/DDBJ databases">
        <authorList>
            <person name="Varghese N."/>
            <person name="Submissions S."/>
        </authorList>
    </citation>
    <scope>NUCLEOTIDE SEQUENCE [LARGE SCALE GENOMIC DNA]</scope>
    <source>
        <strain evidence="7">Mob M</strain>
    </source>
</reference>